<gene>
    <name evidence="1" type="ORF">V144x_17050</name>
</gene>
<evidence type="ECO:0000313" key="1">
    <source>
        <dbReference type="EMBL" id="QDT96251.1"/>
    </source>
</evidence>
<protein>
    <submittedName>
        <fullName evidence="1">Uncharacterized protein</fullName>
    </submittedName>
</protein>
<reference evidence="1 2" key="1">
    <citation type="submission" date="2019-03" db="EMBL/GenBank/DDBJ databases">
        <title>Deep-cultivation of Planctomycetes and their phenomic and genomic characterization uncovers novel biology.</title>
        <authorList>
            <person name="Wiegand S."/>
            <person name="Jogler M."/>
            <person name="Boedeker C."/>
            <person name="Pinto D."/>
            <person name="Vollmers J."/>
            <person name="Rivas-Marin E."/>
            <person name="Kohn T."/>
            <person name="Peeters S.H."/>
            <person name="Heuer A."/>
            <person name="Rast P."/>
            <person name="Oberbeckmann S."/>
            <person name="Bunk B."/>
            <person name="Jeske O."/>
            <person name="Meyerdierks A."/>
            <person name="Storesund J.E."/>
            <person name="Kallscheuer N."/>
            <person name="Luecker S."/>
            <person name="Lage O.M."/>
            <person name="Pohl T."/>
            <person name="Merkel B.J."/>
            <person name="Hornburger P."/>
            <person name="Mueller R.-W."/>
            <person name="Bruemmer F."/>
            <person name="Labrenz M."/>
            <person name="Spormann A.M."/>
            <person name="Op den Camp H."/>
            <person name="Overmann J."/>
            <person name="Amann R."/>
            <person name="Jetten M.S.M."/>
            <person name="Mascher T."/>
            <person name="Medema M.H."/>
            <person name="Devos D.P."/>
            <person name="Kaster A.-K."/>
            <person name="Ovreas L."/>
            <person name="Rohde M."/>
            <person name="Galperin M.Y."/>
            <person name="Jogler C."/>
        </authorList>
    </citation>
    <scope>NUCLEOTIDE SEQUENCE [LARGE SCALE GENOMIC DNA]</scope>
    <source>
        <strain evidence="1 2">V144</strain>
    </source>
</reference>
<dbReference type="EMBL" id="CP037920">
    <property type="protein sequence ID" value="QDT96251.1"/>
    <property type="molecule type" value="Genomic_DNA"/>
</dbReference>
<dbReference type="Proteomes" id="UP000318704">
    <property type="component" value="Chromosome"/>
</dbReference>
<name>A0A517VTA9_9PLAN</name>
<evidence type="ECO:0000313" key="2">
    <source>
        <dbReference type="Proteomes" id="UP000318704"/>
    </source>
</evidence>
<sequence>MVAKIINRRSDLRRQVYLALLSLPAESLQPVVISLRGPPQTQTHYGFSCVSCADKKKPNQAATWLGNV</sequence>
<accession>A0A517VTA9</accession>
<organism evidence="1 2">
    <name type="scientific">Gimesia aquarii</name>
    <dbReference type="NCBI Taxonomy" id="2527964"/>
    <lineage>
        <taxon>Bacteria</taxon>
        <taxon>Pseudomonadati</taxon>
        <taxon>Planctomycetota</taxon>
        <taxon>Planctomycetia</taxon>
        <taxon>Planctomycetales</taxon>
        <taxon>Planctomycetaceae</taxon>
        <taxon>Gimesia</taxon>
    </lineage>
</organism>
<dbReference type="AlphaFoldDB" id="A0A517VTA9"/>
<proteinExistence type="predicted"/>
<dbReference type="KEGG" id="gaw:V144x_17050"/>